<evidence type="ECO:0000256" key="1">
    <source>
        <dbReference type="ARBA" id="ARBA00004123"/>
    </source>
</evidence>
<keyword evidence="9" id="KW-1185">Reference proteome</keyword>
<keyword evidence="4" id="KW-0238">DNA-binding</keyword>
<evidence type="ECO:0000256" key="2">
    <source>
        <dbReference type="ARBA" id="ARBA00022833"/>
    </source>
</evidence>
<dbReference type="InterPro" id="IPR021858">
    <property type="entry name" value="Fun_TF"/>
</dbReference>
<dbReference type="SMART" id="SM00066">
    <property type="entry name" value="GAL4"/>
    <property type="match status" value="1"/>
</dbReference>
<comment type="subcellular location">
    <subcellularLocation>
        <location evidence="1">Nucleus</location>
    </subcellularLocation>
</comment>
<evidence type="ECO:0000259" key="7">
    <source>
        <dbReference type="PROSITE" id="PS50048"/>
    </source>
</evidence>
<dbReference type="Pfam" id="PF00172">
    <property type="entry name" value="Zn_clus"/>
    <property type="match status" value="1"/>
</dbReference>
<organism evidence="8 9">
    <name type="scientific">Lasiosphaeria ovina</name>
    <dbReference type="NCBI Taxonomy" id="92902"/>
    <lineage>
        <taxon>Eukaryota</taxon>
        <taxon>Fungi</taxon>
        <taxon>Dikarya</taxon>
        <taxon>Ascomycota</taxon>
        <taxon>Pezizomycotina</taxon>
        <taxon>Sordariomycetes</taxon>
        <taxon>Sordariomycetidae</taxon>
        <taxon>Sordariales</taxon>
        <taxon>Lasiosphaeriaceae</taxon>
        <taxon>Lasiosphaeria</taxon>
    </lineage>
</organism>
<dbReference type="InterPro" id="IPR001138">
    <property type="entry name" value="Zn2Cys6_DnaBD"/>
</dbReference>
<name>A0AAE0N469_9PEZI</name>
<sequence>MLSGSRSRTGCYTCRLRKKKCDEQQPCCDNCSSRNLQCYGYDVPPPDWMQGKRNWKEVMGTEEARRLRSIADVQYKARRRYGQEELAEEARGNPNCPQTGELIISPVRRLSAPESLWWDGAFCTSLPTENGPHEDARLVMLYLDFIFPIQFGFCPMSTAADHSWLMSGLCGNKARYHSALSVSASFQASLCEPEKVDGKGLSLEVAERQAIASSDLRMIITRFNQQGHATRDVARIGLQILEVMHQMLSLEVFSMLEGTWQLHHRATLDLLDTIHTYRRPPDLCDQMETESCLSPIEMALKDFSSPDLQRTFEFHVTCVVWIDIIANATYGSPLHPRRHFDYVPYLHANDLKTHEVMGCHSSVMASVTEITRLADWKAFQLQSNSLDTEELSARAASMAARLRDQLLGLEQQCMLGMTELEANSRLVTLQFVCAAQVYLQAIIFGADPAHPEITLLVNRNLQMLEALPEGLVIRANWAFTITGCLAGETLYDRFRGMITRLVAQNWPLGMSWKGLMVMEECWRLRESQHELEADCDWKMATKSLGKRVLLV</sequence>
<dbReference type="CDD" id="cd00067">
    <property type="entry name" value="GAL4"/>
    <property type="match status" value="1"/>
</dbReference>
<dbReference type="GO" id="GO:0000981">
    <property type="term" value="F:DNA-binding transcription factor activity, RNA polymerase II-specific"/>
    <property type="evidence" value="ECO:0007669"/>
    <property type="project" value="InterPro"/>
</dbReference>
<dbReference type="GO" id="GO:0000976">
    <property type="term" value="F:transcription cis-regulatory region binding"/>
    <property type="evidence" value="ECO:0007669"/>
    <property type="project" value="TreeGrafter"/>
</dbReference>
<reference evidence="8" key="1">
    <citation type="journal article" date="2023" name="Mol. Phylogenet. Evol.">
        <title>Genome-scale phylogeny and comparative genomics of the fungal order Sordariales.</title>
        <authorList>
            <person name="Hensen N."/>
            <person name="Bonometti L."/>
            <person name="Westerberg I."/>
            <person name="Brannstrom I.O."/>
            <person name="Guillou S."/>
            <person name="Cros-Aarteil S."/>
            <person name="Calhoun S."/>
            <person name="Haridas S."/>
            <person name="Kuo A."/>
            <person name="Mondo S."/>
            <person name="Pangilinan J."/>
            <person name="Riley R."/>
            <person name="LaButti K."/>
            <person name="Andreopoulos B."/>
            <person name="Lipzen A."/>
            <person name="Chen C."/>
            <person name="Yan M."/>
            <person name="Daum C."/>
            <person name="Ng V."/>
            <person name="Clum A."/>
            <person name="Steindorff A."/>
            <person name="Ohm R.A."/>
            <person name="Martin F."/>
            <person name="Silar P."/>
            <person name="Natvig D.O."/>
            <person name="Lalanne C."/>
            <person name="Gautier V."/>
            <person name="Ament-Velasquez S.L."/>
            <person name="Kruys A."/>
            <person name="Hutchinson M.I."/>
            <person name="Powell A.J."/>
            <person name="Barry K."/>
            <person name="Miller A.N."/>
            <person name="Grigoriev I.V."/>
            <person name="Debuchy R."/>
            <person name="Gladieux P."/>
            <person name="Hiltunen Thoren M."/>
            <person name="Johannesson H."/>
        </authorList>
    </citation>
    <scope>NUCLEOTIDE SEQUENCE</scope>
    <source>
        <strain evidence="8">CBS 958.72</strain>
    </source>
</reference>
<evidence type="ECO:0000313" key="9">
    <source>
        <dbReference type="Proteomes" id="UP001287356"/>
    </source>
</evidence>
<dbReference type="GO" id="GO:0005634">
    <property type="term" value="C:nucleus"/>
    <property type="evidence" value="ECO:0007669"/>
    <property type="project" value="UniProtKB-SubCell"/>
</dbReference>
<dbReference type="GO" id="GO:0008270">
    <property type="term" value="F:zinc ion binding"/>
    <property type="evidence" value="ECO:0007669"/>
    <property type="project" value="InterPro"/>
</dbReference>
<dbReference type="GO" id="GO:0045944">
    <property type="term" value="P:positive regulation of transcription by RNA polymerase II"/>
    <property type="evidence" value="ECO:0007669"/>
    <property type="project" value="TreeGrafter"/>
</dbReference>
<evidence type="ECO:0000313" key="8">
    <source>
        <dbReference type="EMBL" id="KAK3368834.1"/>
    </source>
</evidence>
<comment type="caution">
    <text evidence="8">The sequence shown here is derived from an EMBL/GenBank/DDBJ whole genome shotgun (WGS) entry which is preliminary data.</text>
</comment>
<evidence type="ECO:0000256" key="6">
    <source>
        <dbReference type="ARBA" id="ARBA00023242"/>
    </source>
</evidence>
<dbReference type="AlphaFoldDB" id="A0AAE0N469"/>
<evidence type="ECO:0000256" key="3">
    <source>
        <dbReference type="ARBA" id="ARBA00023015"/>
    </source>
</evidence>
<keyword evidence="6" id="KW-0539">Nucleus</keyword>
<feature type="domain" description="Zn(2)-C6 fungal-type" evidence="7">
    <location>
        <begin position="10"/>
        <end position="38"/>
    </location>
</feature>
<dbReference type="EMBL" id="JAULSN010000006">
    <property type="protein sequence ID" value="KAK3368834.1"/>
    <property type="molecule type" value="Genomic_DNA"/>
</dbReference>
<evidence type="ECO:0000256" key="5">
    <source>
        <dbReference type="ARBA" id="ARBA00023163"/>
    </source>
</evidence>
<gene>
    <name evidence="8" type="ORF">B0T24DRAFT_341423</name>
</gene>
<dbReference type="InterPro" id="IPR036864">
    <property type="entry name" value="Zn2-C6_fun-type_DNA-bd_sf"/>
</dbReference>
<dbReference type="Proteomes" id="UP001287356">
    <property type="component" value="Unassembled WGS sequence"/>
</dbReference>
<protein>
    <submittedName>
        <fullName evidence="8">Fungal-specific transcription factor domain-containing protein</fullName>
    </submittedName>
</protein>
<dbReference type="PANTHER" id="PTHR37534:SF26">
    <property type="entry name" value="TRANSCRIPTION FACTOR, PUTATIVE-RELATED"/>
    <property type="match status" value="1"/>
</dbReference>
<keyword evidence="3" id="KW-0805">Transcription regulation</keyword>
<dbReference type="SUPFAM" id="SSF57701">
    <property type="entry name" value="Zn2/Cys6 DNA-binding domain"/>
    <property type="match status" value="1"/>
</dbReference>
<keyword evidence="2" id="KW-0862">Zinc</keyword>
<dbReference type="PANTHER" id="PTHR37534">
    <property type="entry name" value="TRANSCRIPTIONAL ACTIVATOR PROTEIN UGA3"/>
    <property type="match status" value="1"/>
</dbReference>
<accession>A0AAE0N469</accession>
<proteinExistence type="predicted"/>
<dbReference type="PROSITE" id="PS50048">
    <property type="entry name" value="ZN2_CY6_FUNGAL_2"/>
    <property type="match status" value="1"/>
</dbReference>
<dbReference type="Gene3D" id="4.10.240.10">
    <property type="entry name" value="Zn(2)-C6 fungal-type DNA-binding domain"/>
    <property type="match status" value="1"/>
</dbReference>
<evidence type="ECO:0000256" key="4">
    <source>
        <dbReference type="ARBA" id="ARBA00023125"/>
    </source>
</evidence>
<dbReference type="PROSITE" id="PS00463">
    <property type="entry name" value="ZN2_CY6_FUNGAL_1"/>
    <property type="match status" value="1"/>
</dbReference>
<reference evidence="8" key="2">
    <citation type="submission" date="2023-06" db="EMBL/GenBank/DDBJ databases">
        <authorList>
            <consortium name="Lawrence Berkeley National Laboratory"/>
            <person name="Haridas S."/>
            <person name="Hensen N."/>
            <person name="Bonometti L."/>
            <person name="Westerberg I."/>
            <person name="Brannstrom I.O."/>
            <person name="Guillou S."/>
            <person name="Cros-Aarteil S."/>
            <person name="Calhoun S."/>
            <person name="Kuo A."/>
            <person name="Mondo S."/>
            <person name="Pangilinan J."/>
            <person name="Riley R."/>
            <person name="Labutti K."/>
            <person name="Andreopoulos B."/>
            <person name="Lipzen A."/>
            <person name="Chen C."/>
            <person name="Yanf M."/>
            <person name="Daum C."/>
            <person name="Ng V."/>
            <person name="Clum A."/>
            <person name="Steindorff A."/>
            <person name="Ohm R."/>
            <person name="Martin F."/>
            <person name="Silar P."/>
            <person name="Natvig D."/>
            <person name="Lalanne C."/>
            <person name="Gautier V."/>
            <person name="Ament-Velasquez S.L."/>
            <person name="Kruys A."/>
            <person name="Hutchinson M.I."/>
            <person name="Powell A.J."/>
            <person name="Barry K."/>
            <person name="Miller A.N."/>
            <person name="Grigoriev I.V."/>
            <person name="Debuchy R."/>
            <person name="Gladieux P."/>
            <person name="Thoren M.H."/>
            <person name="Johannesson H."/>
        </authorList>
    </citation>
    <scope>NUCLEOTIDE SEQUENCE</scope>
    <source>
        <strain evidence="8">CBS 958.72</strain>
    </source>
</reference>
<dbReference type="Pfam" id="PF11951">
    <property type="entry name" value="Fungal_trans_2"/>
    <property type="match status" value="1"/>
</dbReference>
<keyword evidence="5" id="KW-0804">Transcription</keyword>